<evidence type="ECO:0008006" key="3">
    <source>
        <dbReference type="Google" id="ProtNLM"/>
    </source>
</evidence>
<dbReference type="OrthoDB" id="7432683at2"/>
<dbReference type="Proteomes" id="UP000184518">
    <property type="component" value="Unassembled WGS sequence"/>
</dbReference>
<keyword evidence="2" id="KW-1185">Reference proteome</keyword>
<dbReference type="RefSeq" id="WP_072961834.1">
    <property type="nucleotide sequence ID" value="NZ_FQUT01000013.1"/>
</dbReference>
<gene>
    <name evidence="1" type="ORF">SAMN05443633_11340</name>
</gene>
<dbReference type="EMBL" id="FQUT01000013">
    <property type="protein sequence ID" value="SHG30674.1"/>
    <property type="molecule type" value="Genomic_DNA"/>
</dbReference>
<dbReference type="STRING" id="1416778.SAMN05443633_11340"/>
<accession>A0A1M5IQR4</accession>
<name>A0A1M5IQR4_9FLAO</name>
<evidence type="ECO:0000313" key="1">
    <source>
        <dbReference type="EMBL" id="SHG30674.1"/>
    </source>
</evidence>
<protein>
    <recommendedName>
        <fullName evidence="3">CarboxypepD_reg-like domain-containing protein</fullName>
    </recommendedName>
</protein>
<organism evidence="1 2">
    <name type="scientific">Chryseobacterium arachidis</name>
    <dbReference type="NCBI Taxonomy" id="1416778"/>
    <lineage>
        <taxon>Bacteria</taxon>
        <taxon>Pseudomonadati</taxon>
        <taxon>Bacteroidota</taxon>
        <taxon>Flavobacteriia</taxon>
        <taxon>Flavobacteriales</taxon>
        <taxon>Weeksellaceae</taxon>
        <taxon>Chryseobacterium group</taxon>
        <taxon>Chryseobacterium</taxon>
    </lineage>
</organism>
<proteinExistence type="predicted"/>
<reference evidence="2" key="1">
    <citation type="submission" date="2016-11" db="EMBL/GenBank/DDBJ databases">
        <authorList>
            <person name="Varghese N."/>
            <person name="Submissions S."/>
        </authorList>
    </citation>
    <scope>NUCLEOTIDE SEQUENCE [LARGE SCALE GENOMIC DNA]</scope>
    <source>
        <strain evidence="2">DSM 27619</strain>
    </source>
</reference>
<sequence length="296" mass="33796">MKNYLRIEKPCEESLENMHDVPGGKFCDLCSKKVIDFSKLNDVEISKILEENTSKKICGIFHKNQLNRPLHKEKTLSYPPRKITFSKVAAGLALTASIINSYPAQTNNSVTKELVNSPISKRQADKKQDKVDEGKFMISGRIISGDKQQPLVASVSLVTALKAYSTISDKDGYYSLEVPKEIVKQENLLEFSPGQYMYDKKLVIYTIKDLEKKQLIKLNYNSLDTLMGEVSVGPPGAGEKSLVIVDGKKLDYKLFNKSRWLYYNKYQIYYIPKEFVKFFTTNDTIQDLFIVFVKPK</sequence>
<dbReference type="AlphaFoldDB" id="A0A1M5IQR4"/>
<evidence type="ECO:0000313" key="2">
    <source>
        <dbReference type="Proteomes" id="UP000184518"/>
    </source>
</evidence>